<name>A0ABD3MMQ9_9STRA</name>
<dbReference type="GO" id="GO:0032259">
    <property type="term" value="P:methylation"/>
    <property type="evidence" value="ECO:0007669"/>
    <property type="project" value="UniProtKB-KW"/>
</dbReference>
<comment type="caution">
    <text evidence="8">The sequence shown here is derived from an EMBL/GenBank/DDBJ whole genome shotgun (WGS) entry which is preliminary data.</text>
</comment>
<evidence type="ECO:0000256" key="4">
    <source>
        <dbReference type="ARBA" id="ARBA00022603"/>
    </source>
</evidence>
<evidence type="ECO:0000313" key="9">
    <source>
        <dbReference type="Proteomes" id="UP001530293"/>
    </source>
</evidence>
<dbReference type="InterPro" id="IPR029063">
    <property type="entry name" value="SAM-dependent_MTases_sf"/>
</dbReference>
<feature type="region of interest" description="Disordered" evidence="7">
    <location>
        <begin position="361"/>
        <end position="386"/>
    </location>
</feature>
<keyword evidence="3" id="KW-0963">Cytoplasm</keyword>
<dbReference type="GO" id="GO:0008168">
    <property type="term" value="F:methyltransferase activity"/>
    <property type="evidence" value="ECO:0007669"/>
    <property type="project" value="UniProtKB-KW"/>
</dbReference>
<evidence type="ECO:0008006" key="10">
    <source>
        <dbReference type="Google" id="ProtNLM"/>
    </source>
</evidence>
<dbReference type="Gene3D" id="3.40.50.150">
    <property type="entry name" value="Vaccinia Virus protein VP39"/>
    <property type="match status" value="1"/>
</dbReference>
<gene>
    <name evidence="8" type="ORF">ACHAWU_003797</name>
</gene>
<dbReference type="GO" id="GO:0005634">
    <property type="term" value="C:nucleus"/>
    <property type="evidence" value="ECO:0007669"/>
    <property type="project" value="UniProtKB-SubCell"/>
</dbReference>
<feature type="region of interest" description="Disordered" evidence="7">
    <location>
        <begin position="262"/>
        <end position="284"/>
    </location>
</feature>
<protein>
    <recommendedName>
        <fullName evidence="10">Calmodulin-lysine N-methyltransferase</fullName>
    </recommendedName>
</protein>
<dbReference type="PANTHER" id="PTHR13539:SF3">
    <property type="entry name" value="CALMODULIN-LYSINE N-METHYLTRANSFERASE"/>
    <property type="match status" value="1"/>
</dbReference>
<dbReference type="AlphaFoldDB" id="A0ABD3MMQ9"/>
<evidence type="ECO:0000256" key="2">
    <source>
        <dbReference type="ARBA" id="ARBA00004496"/>
    </source>
</evidence>
<keyword evidence="9" id="KW-1185">Reference proteome</keyword>
<keyword evidence="6" id="KW-0539">Nucleus</keyword>
<dbReference type="InterPro" id="IPR025800">
    <property type="entry name" value="CaM-Lys-N-MeTrfase"/>
</dbReference>
<accession>A0ABD3MMQ9</accession>
<keyword evidence="4" id="KW-0489">Methyltransferase</keyword>
<sequence>MMKSKETKELRAKARWSILRHALLAGTTTPSVAVDPNGESNNHNDEHDGAAHAVHQQQQQQHSMNTFPGFRVLQRTILPPPSTYPPSNAIAASTTSSSSYIMVLAVINNDNIGTSVNDNDSDCCWDTVLYTYTSSSSPSTLFHKEIQFITRETKKELLPPMKSTTATTTIRDRLEGLLSHRIHNGVDNTGNVRVWDAEMTLAGFLLDVMMMMMMMRVVGISNIDDAASGGCVHDDTIGLMQLKNQIRSMMLSTCTPVIEDSARTASATQTKSNPSTEETTTTTTTTTCNILELGAGQAGLAGLAMMVASSNKLVVNSEDTNTVLPKMKPCRVILTDGHPKCVENNKVCVDLTTKMMLSKRNERTSEETVTMTTTTTTTTTTQSATTNSGRSAMVKCNLLLWDSSPNGAMACRQINNLVQTDNHPAPLQGGNLSRDEIAGGSDILEQAVSADDEGKYHLCLASDCVHFQEFHDGLLTTIARTLAVDGIALLCQPKRGSSLNNFIALVNAVNNGVRTSSDEVAILVNKHPLFEVMLYEEFHPKVTELHKALVAERNNNAGDDWLPSSSNSIEKNSIQRWAKYYGPNWHLPLLLVLRKLRRYDEAVDGELARRYVKNRVK</sequence>
<dbReference type="Proteomes" id="UP001530293">
    <property type="component" value="Unassembled WGS sequence"/>
</dbReference>
<evidence type="ECO:0000256" key="1">
    <source>
        <dbReference type="ARBA" id="ARBA00004123"/>
    </source>
</evidence>
<evidence type="ECO:0000256" key="7">
    <source>
        <dbReference type="SAM" id="MobiDB-lite"/>
    </source>
</evidence>
<feature type="compositionally biased region" description="Low complexity" evidence="7">
    <location>
        <begin position="367"/>
        <end position="386"/>
    </location>
</feature>
<evidence type="ECO:0000313" key="8">
    <source>
        <dbReference type="EMBL" id="KAL3764937.1"/>
    </source>
</evidence>
<dbReference type="PANTHER" id="PTHR13539">
    <property type="entry name" value="CALMODULIN-LYSINE N-METHYLTRANSFERASE"/>
    <property type="match status" value="1"/>
</dbReference>
<evidence type="ECO:0000256" key="3">
    <source>
        <dbReference type="ARBA" id="ARBA00022490"/>
    </source>
</evidence>
<reference evidence="8 9" key="1">
    <citation type="submission" date="2024-10" db="EMBL/GenBank/DDBJ databases">
        <title>Updated reference genomes for cyclostephanoid diatoms.</title>
        <authorList>
            <person name="Roberts W.R."/>
            <person name="Alverson A.J."/>
        </authorList>
    </citation>
    <scope>NUCLEOTIDE SEQUENCE [LARGE SCALE GENOMIC DNA]</scope>
    <source>
        <strain evidence="8 9">AJA232-27</strain>
    </source>
</reference>
<proteinExistence type="predicted"/>
<feature type="compositionally biased region" description="Polar residues" evidence="7">
    <location>
        <begin position="263"/>
        <end position="275"/>
    </location>
</feature>
<evidence type="ECO:0000256" key="6">
    <source>
        <dbReference type="ARBA" id="ARBA00023242"/>
    </source>
</evidence>
<dbReference type="GO" id="GO:0005737">
    <property type="term" value="C:cytoplasm"/>
    <property type="evidence" value="ECO:0007669"/>
    <property type="project" value="UniProtKB-SubCell"/>
</dbReference>
<organism evidence="8 9">
    <name type="scientific">Discostella pseudostelligera</name>
    <dbReference type="NCBI Taxonomy" id="259834"/>
    <lineage>
        <taxon>Eukaryota</taxon>
        <taxon>Sar</taxon>
        <taxon>Stramenopiles</taxon>
        <taxon>Ochrophyta</taxon>
        <taxon>Bacillariophyta</taxon>
        <taxon>Coscinodiscophyceae</taxon>
        <taxon>Thalassiosirophycidae</taxon>
        <taxon>Stephanodiscales</taxon>
        <taxon>Stephanodiscaceae</taxon>
        <taxon>Discostella</taxon>
    </lineage>
</organism>
<comment type="subcellular location">
    <subcellularLocation>
        <location evidence="2">Cytoplasm</location>
    </subcellularLocation>
    <subcellularLocation>
        <location evidence="1">Nucleus</location>
    </subcellularLocation>
</comment>
<feature type="region of interest" description="Disordered" evidence="7">
    <location>
        <begin position="29"/>
        <end position="63"/>
    </location>
</feature>
<dbReference type="EMBL" id="JALLBG020000100">
    <property type="protein sequence ID" value="KAL3764937.1"/>
    <property type="molecule type" value="Genomic_DNA"/>
</dbReference>
<evidence type="ECO:0000256" key="5">
    <source>
        <dbReference type="ARBA" id="ARBA00022679"/>
    </source>
</evidence>
<feature type="compositionally biased region" description="Low complexity" evidence="7">
    <location>
        <begin position="51"/>
        <end position="62"/>
    </location>
</feature>
<keyword evidence="5" id="KW-0808">Transferase</keyword>